<reference evidence="2" key="1">
    <citation type="submission" date="2020-08" db="EMBL/GenBank/DDBJ databases">
        <title>Hyunsoonleella sp. strain SJ7 genome sequencing and assembly.</title>
        <authorList>
            <person name="Kim I."/>
        </authorList>
    </citation>
    <scope>NUCLEOTIDE SEQUENCE</scope>
    <source>
        <strain evidence="2">SJ7</strain>
    </source>
</reference>
<keyword evidence="1" id="KW-0472">Membrane</keyword>
<protein>
    <submittedName>
        <fullName evidence="2">Uncharacterized protein</fullName>
    </submittedName>
</protein>
<feature type="transmembrane region" description="Helical" evidence="1">
    <location>
        <begin position="41"/>
        <end position="61"/>
    </location>
</feature>
<keyword evidence="3" id="KW-1185">Reference proteome</keyword>
<accession>A0A923HE59</accession>
<dbReference type="RefSeq" id="WP_186559667.1">
    <property type="nucleotide sequence ID" value="NZ_JACNMF010000001.1"/>
</dbReference>
<dbReference type="Proteomes" id="UP000656244">
    <property type="component" value="Unassembled WGS sequence"/>
</dbReference>
<dbReference type="AlphaFoldDB" id="A0A923HE59"/>
<proteinExistence type="predicted"/>
<evidence type="ECO:0000313" key="2">
    <source>
        <dbReference type="EMBL" id="MBC3757785.1"/>
    </source>
</evidence>
<sequence length="163" mass="18843">MRIFKEEQRFTQTWLIILLVVFSIVPLVLIYRAFLDQKMNIINFTIATTLIMAGNGLIFLFKLKTRIDDIGIHYQFFPFHLKMKIIPWKTIKSAETRTYDALSEYGGWGLKGGLFWKREKGIAVNVSGNIGIQLTLVDNKKILIGTRRRSDVDVILAKYSNKT</sequence>
<keyword evidence="1" id="KW-0812">Transmembrane</keyword>
<gene>
    <name evidence="2" type="ORF">H7U19_05175</name>
</gene>
<comment type="caution">
    <text evidence="2">The sequence shown here is derived from an EMBL/GenBank/DDBJ whole genome shotgun (WGS) entry which is preliminary data.</text>
</comment>
<evidence type="ECO:0000256" key="1">
    <source>
        <dbReference type="SAM" id="Phobius"/>
    </source>
</evidence>
<evidence type="ECO:0000313" key="3">
    <source>
        <dbReference type="Proteomes" id="UP000656244"/>
    </source>
</evidence>
<dbReference type="EMBL" id="JACNMF010000001">
    <property type="protein sequence ID" value="MBC3757785.1"/>
    <property type="molecule type" value="Genomic_DNA"/>
</dbReference>
<feature type="transmembrane region" description="Helical" evidence="1">
    <location>
        <begin position="12"/>
        <end position="35"/>
    </location>
</feature>
<keyword evidence="1" id="KW-1133">Transmembrane helix</keyword>
<organism evidence="2 3">
    <name type="scientific">Hyunsoonleella aquatilis</name>
    <dbReference type="NCBI Taxonomy" id="2762758"/>
    <lineage>
        <taxon>Bacteria</taxon>
        <taxon>Pseudomonadati</taxon>
        <taxon>Bacteroidota</taxon>
        <taxon>Flavobacteriia</taxon>
        <taxon>Flavobacteriales</taxon>
        <taxon>Flavobacteriaceae</taxon>
    </lineage>
</organism>
<name>A0A923HE59_9FLAO</name>